<evidence type="ECO:0000313" key="1">
    <source>
        <dbReference type="EMBL" id="KGK33860.1"/>
    </source>
</evidence>
<proteinExistence type="predicted"/>
<dbReference type="Proteomes" id="UP000029867">
    <property type="component" value="Unassembled WGS sequence"/>
</dbReference>
<dbReference type="HOGENOM" id="CLU_3413129_0_0_1"/>
<protein>
    <submittedName>
        <fullName evidence="1">Uncharacterized protein</fullName>
    </submittedName>
</protein>
<dbReference type="AlphaFoldDB" id="A0A099NMV5"/>
<comment type="caution">
    <text evidence="1">The sequence shown here is derived from an EMBL/GenBank/DDBJ whole genome shotgun (WGS) entry which is preliminary data.</text>
</comment>
<organism evidence="1 2">
    <name type="scientific">Pichia kudriavzevii</name>
    <name type="common">Yeast</name>
    <name type="synonym">Issatchenkia orientalis</name>
    <dbReference type="NCBI Taxonomy" id="4909"/>
    <lineage>
        <taxon>Eukaryota</taxon>
        <taxon>Fungi</taxon>
        <taxon>Dikarya</taxon>
        <taxon>Ascomycota</taxon>
        <taxon>Saccharomycotina</taxon>
        <taxon>Pichiomycetes</taxon>
        <taxon>Pichiales</taxon>
        <taxon>Pichiaceae</taxon>
        <taxon>Pichia</taxon>
    </lineage>
</organism>
<reference evidence="2" key="1">
    <citation type="journal article" date="2014" name="Microb. Cell Fact.">
        <title>Exploiting Issatchenkia orientalis SD108 for succinic acid production.</title>
        <authorList>
            <person name="Xiao H."/>
            <person name="Shao Z."/>
            <person name="Jiang Y."/>
            <person name="Dole S."/>
            <person name="Zhao H."/>
        </authorList>
    </citation>
    <scope>NUCLEOTIDE SEQUENCE [LARGE SCALE GENOMIC DNA]</scope>
    <source>
        <strain evidence="2">SD108</strain>
    </source>
</reference>
<sequence>MQYIGEENVERRSFEVQIAEISGEEVQQ</sequence>
<evidence type="ECO:0000313" key="2">
    <source>
        <dbReference type="Proteomes" id="UP000029867"/>
    </source>
</evidence>
<accession>A0A099NMV5</accession>
<gene>
    <name evidence="1" type="ORF">JL09_g6607</name>
</gene>
<dbReference type="EMBL" id="JQFK01001857">
    <property type="protein sequence ID" value="KGK33860.1"/>
    <property type="molecule type" value="Genomic_DNA"/>
</dbReference>
<name>A0A099NMV5_PICKU</name>